<comment type="caution">
    <text evidence="1">The sequence shown here is derived from an EMBL/GenBank/DDBJ whole genome shotgun (WGS) entry which is preliminary data.</text>
</comment>
<dbReference type="Gene3D" id="3.80.10.10">
    <property type="entry name" value="Ribonuclease Inhibitor"/>
    <property type="match status" value="1"/>
</dbReference>
<keyword evidence="2" id="KW-1185">Reference proteome</keyword>
<dbReference type="EMBL" id="JAAAIN010000019">
    <property type="protein sequence ID" value="KAG0322803.1"/>
    <property type="molecule type" value="Genomic_DNA"/>
</dbReference>
<dbReference type="SUPFAM" id="SSF52047">
    <property type="entry name" value="RNI-like"/>
    <property type="match status" value="1"/>
</dbReference>
<dbReference type="OrthoDB" id="2382874at2759"/>
<gene>
    <name evidence="1" type="ORF">BGZ97_003742</name>
</gene>
<reference evidence="1" key="1">
    <citation type="journal article" date="2020" name="Fungal Divers.">
        <title>Resolving the Mortierellaceae phylogeny through synthesis of multi-gene phylogenetics and phylogenomics.</title>
        <authorList>
            <person name="Vandepol N."/>
            <person name="Liber J."/>
            <person name="Desiro A."/>
            <person name="Na H."/>
            <person name="Kennedy M."/>
            <person name="Barry K."/>
            <person name="Grigoriev I.V."/>
            <person name="Miller A.N."/>
            <person name="O'Donnell K."/>
            <person name="Stajich J.E."/>
            <person name="Bonito G."/>
        </authorList>
    </citation>
    <scope>NUCLEOTIDE SEQUENCE</scope>
    <source>
        <strain evidence="1">NVP60</strain>
    </source>
</reference>
<proteinExistence type="predicted"/>
<accession>A0A9P6RQY2</accession>
<sequence>MTSSFSRNSADIVQISDTLICIGRMLTPPDLFSCVRVCRLWKEIFIERLYHTLDDSKYSWPTIMSEYDSEAAVEKKDEKWIRDVFAKHGHLVQHFSVSWTLLIDCAYDAGTFTRLCSISTSFIGVRQSTRRQLYLGHMKRLIEHKAGVSSASRCRENSPTVLLSPLFADAFKPTSTEEEQNWDTMQKLLLLVSYNPGIRRLHLDRTLKNLAGIQSMECIYRILRVLPELTTFDNSFLRVDLSRLLESAPKLHTFNFAVPINSTNLQLTTSYQHLRSLNVGSFIESRAFFTLLSHLPNLDHLSFHGFDIHSDFCLDGPKILNYTPSRLQVLRFQSQTSSKDHYIAEQVLPWLPILSEFRIDLLTLTIAQALVRHCPLLEIFEATNDESLHEEYTNPPLVTDTANVLFSGCPCLKVFDGIHHEIDAEKMMTIPIVCQKLEVFRCQIRGVPRLTPAEQISIIAPESSISTLKDDQEAAFMKQEQSRDIQQRVLDRLASLTRLRTVDLGFEYRDLDIFFGHGSLGREKAAQEDYDYGSPFTDTLELSLDSGLDRLKALTELEVFGFESLDHRIGRVELAWMASHWPRLRVLRGIHEDKRMLRVKRPVDDHKEELRTYMRTLRSNVDHEAVDLE</sequence>
<protein>
    <recommendedName>
        <fullName evidence="3">F-box domain-containing protein</fullName>
    </recommendedName>
</protein>
<evidence type="ECO:0000313" key="2">
    <source>
        <dbReference type="Proteomes" id="UP000823405"/>
    </source>
</evidence>
<evidence type="ECO:0008006" key="3">
    <source>
        <dbReference type="Google" id="ProtNLM"/>
    </source>
</evidence>
<organism evidence="1 2">
    <name type="scientific">Linnemannia gamsii</name>
    <dbReference type="NCBI Taxonomy" id="64522"/>
    <lineage>
        <taxon>Eukaryota</taxon>
        <taxon>Fungi</taxon>
        <taxon>Fungi incertae sedis</taxon>
        <taxon>Mucoromycota</taxon>
        <taxon>Mortierellomycotina</taxon>
        <taxon>Mortierellomycetes</taxon>
        <taxon>Mortierellales</taxon>
        <taxon>Mortierellaceae</taxon>
        <taxon>Linnemannia</taxon>
    </lineage>
</organism>
<dbReference type="AlphaFoldDB" id="A0A9P6RQY2"/>
<dbReference type="InterPro" id="IPR032675">
    <property type="entry name" value="LRR_dom_sf"/>
</dbReference>
<evidence type="ECO:0000313" key="1">
    <source>
        <dbReference type="EMBL" id="KAG0322803.1"/>
    </source>
</evidence>
<name>A0A9P6RQY2_9FUNG</name>
<dbReference type="Proteomes" id="UP000823405">
    <property type="component" value="Unassembled WGS sequence"/>
</dbReference>